<dbReference type="AlphaFoldDB" id="A0AAE0Y498"/>
<keyword evidence="2" id="KW-1185">Reference proteome</keyword>
<organism evidence="1 2">
    <name type="scientific">Elysia crispata</name>
    <name type="common">lettuce slug</name>
    <dbReference type="NCBI Taxonomy" id="231223"/>
    <lineage>
        <taxon>Eukaryota</taxon>
        <taxon>Metazoa</taxon>
        <taxon>Spiralia</taxon>
        <taxon>Lophotrochozoa</taxon>
        <taxon>Mollusca</taxon>
        <taxon>Gastropoda</taxon>
        <taxon>Heterobranchia</taxon>
        <taxon>Euthyneura</taxon>
        <taxon>Panpulmonata</taxon>
        <taxon>Sacoglossa</taxon>
        <taxon>Placobranchoidea</taxon>
        <taxon>Plakobranchidae</taxon>
        <taxon>Elysia</taxon>
    </lineage>
</organism>
<comment type="caution">
    <text evidence="1">The sequence shown here is derived from an EMBL/GenBank/DDBJ whole genome shotgun (WGS) entry which is preliminary data.</text>
</comment>
<gene>
    <name evidence="1" type="ORF">RRG08_030728</name>
</gene>
<proteinExistence type="predicted"/>
<evidence type="ECO:0000313" key="2">
    <source>
        <dbReference type="Proteomes" id="UP001283361"/>
    </source>
</evidence>
<dbReference type="Proteomes" id="UP001283361">
    <property type="component" value="Unassembled WGS sequence"/>
</dbReference>
<accession>A0AAE0Y498</accession>
<evidence type="ECO:0000313" key="1">
    <source>
        <dbReference type="EMBL" id="KAK3732528.1"/>
    </source>
</evidence>
<name>A0AAE0Y498_9GAST</name>
<dbReference type="EMBL" id="JAWDGP010006957">
    <property type="protein sequence ID" value="KAK3732528.1"/>
    <property type="molecule type" value="Genomic_DNA"/>
</dbReference>
<reference evidence="1" key="1">
    <citation type="journal article" date="2023" name="G3 (Bethesda)">
        <title>A reference genome for the long-term kleptoplast-retaining sea slug Elysia crispata morphotype clarki.</title>
        <authorList>
            <person name="Eastman K.E."/>
            <person name="Pendleton A.L."/>
            <person name="Shaikh M.A."/>
            <person name="Suttiyut T."/>
            <person name="Ogas R."/>
            <person name="Tomko P."/>
            <person name="Gavelis G."/>
            <person name="Widhalm J.R."/>
            <person name="Wisecaver J.H."/>
        </authorList>
    </citation>
    <scope>NUCLEOTIDE SEQUENCE</scope>
    <source>
        <strain evidence="1">ECLA1</strain>
    </source>
</reference>
<protein>
    <submittedName>
        <fullName evidence="1">Uncharacterized protein</fullName>
    </submittedName>
</protein>
<sequence>MGSGKSLMDTGHWFSHRPRWVQGKVSWTLVIGLVSDRDGLREKSHGHWSLVWSQTEMASGKNLMDTGHWFGQRPRWLQGKV</sequence>